<proteinExistence type="predicted"/>
<reference evidence="1 2" key="1">
    <citation type="journal article" date="2021" name="BMC Genomics">
        <title>Datura genome reveals duplications of psychoactive alkaloid biosynthetic genes and high mutation rate following tissue culture.</title>
        <authorList>
            <person name="Rajewski A."/>
            <person name="Carter-House D."/>
            <person name="Stajich J."/>
            <person name="Litt A."/>
        </authorList>
    </citation>
    <scope>NUCLEOTIDE SEQUENCE [LARGE SCALE GENOMIC DNA]</scope>
    <source>
        <strain evidence="1">AR-01</strain>
    </source>
</reference>
<gene>
    <name evidence="1" type="ORF">HAX54_015377</name>
</gene>
<comment type="caution">
    <text evidence="1">The sequence shown here is derived from an EMBL/GenBank/DDBJ whole genome shotgun (WGS) entry which is preliminary data.</text>
</comment>
<name>A0ABS8S041_DATST</name>
<protein>
    <submittedName>
        <fullName evidence="1">Uncharacterized protein</fullName>
    </submittedName>
</protein>
<evidence type="ECO:0000313" key="1">
    <source>
        <dbReference type="EMBL" id="MCD7452188.1"/>
    </source>
</evidence>
<keyword evidence="2" id="KW-1185">Reference proteome</keyword>
<accession>A0ABS8S041</accession>
<dbReference type="Proteomes" id="UP000823775">
    <property type="component" value="Unassembled WGS sequence"/>
</dbReference>
<sequence>MQLTDEERESGEKNLQEEEDYDMDFIDVAKLRATRMKSLAFAQIGLYIDNEVSTSSTLTPECQFTFPQMYHMIHNITRCAFHGAPITFFMLYLYKRWGNCMLFEMGVGLHFWSLGHPFVLYV</sequence>
<dbReference type="EMBL" id="JACEIK010000198">
    <property type="protein sequence ID" value="MCD7452188.1"/>
    <property type="molecule type" value="Genomic_DNA"/>
</dbReference>
<organism evidence="1 2">
    <name type="scientific">Datura stramonium</name>
    <name type="common">Jimsonweed</name>
    <name type="synonym">Common thornapple</name>
    <dbReference type="NCBI Taxonomy" id="4076"/>
    <lineage>
        <taxon>Eukaryota</taxon>
        <taxon>Viridiplantae</taxon>
        <taxon>Streptophyta</taxon>
        <taxon>Embryophyta</taxon>
        <taxon>Tracheophyta</taxon>
        <taxon>Spermatophyta</taxon>
        <taxon>Magnoliopsida</taxon>
        <taxon>eudicotyledons</taxon>
        <taxon>Gunneridae</taxon>
        <taxon>Pentapetalae</taxon>
        <taxon>asterids</taxon>
        <taxon>lamiids</taxon>
        <taxon>Solanales</taxon>
        <taxon>Solanaceae</taxon>
        <taxon>Solanoideae</taxon>
        <taxon>Datureae</taxon>
        <taxon>Datura</taxon>
    </lineage>
</organism>
<evidence type="ECO:0000313" key="2">
    <source>
        <dbReference type="Proteomes" id="UP000823775"/>
    </source>
</evidence>